<dbReference type="Proteomes" id="UP000052268">
    <property type="component" value="Unassembled WGS sequence"/>
</dbReference>
<proteinExistence type="predicted"/>
<reference evidence="1 2" key="1">
    <citation type="journal article" date="2015" name="G3 (Bethesda)">
        <title>Insights into Ongoing Evolution of the Hexachlorocyclohexane Catabolic Pathway from Comparative Genomics of Ten Sphingomonadaceae Strains.</title>
        <authorList>
            <person name="Pearce S.L."/>
            <person name="Oakeshott J.G."/>
            <person name="Pandey G."/>
        </authorList>
    </citation>
    <scope>NUCLEOTIDE SEQUENCE [LARGE SCALE GENOMIC DNA]</scope>
    <source>
        <strain evidence="1 2">LL02</strain>
    </source>
</reference>
<name>A0A0J7Y5K3_9SPHN</name>
<protein>
    <submittedName>
        <fullName evidence="1">Uncharacterized protein</fullName>
    </submittedName>
</protein>
<gene>
    <name evidence="1" type="ORF">V474_12905</name>
</gene>
<dbReference type="PATRIC" id="fig|1114963.3.peg.1386"/>
<comment type="caution">
    <text evidence="1">The sequence shown here is derived from an EMBL/GenBank/DDBJ whole genome shotgun (WGS) entry which is preliminary data.</text>
</comment>
<dbReference type="AlphaFoldDB" id="A0A0J7Y5K3"/>
<sequence length="33" mass="3429">MPIDAADCDVLALPAEFAPLCAAYLVKHSKAPS</sequence>
<dbReference type="EMBL" id="JACU01000003">
    <property type="protein sequence ID" value="KMS58927.1"/>
    <property type="molecule type" value="Genomic_DNA"/>
</dbReference>
<organism evidence="1 2">
    <name type="scientific">Novosphingobium barchaimii LL02</name>
    <dbReference type="NCBI Taxonomy" id="1114963"/>
    <lineage>
        <taxon>Bacteria</taxon>
        <taxon>Pseudomonadati</taxon>
        <taxon>Pseudomonadota</taxon>
        <taxon>Alphaproteobacteria</taxon>
        <taxon>Sphingomonadales</taxon>
        <taxon>Sphingomonadaceae</taxon>
        <taxon>Novosphingobium</taxon>
    </lineage>
</organism>
<accession>A0A0J7Y5K3</accession>
<evidence type="ECO:0000313" key="1">
    <source>
        <dbReference type="EMBL" id="KMS58927.1"/>
    </source>
</evidence>
<evidence type="ECO:0000313" key="2">
    <source>
        <dbReference type="Proteomes" id="UP000052268"/>
    </source>
</evidence>
<keyword evidence="2" id="KW-1185">Reference proteome</keyword>